<feature type="transmembrane region" description="Helical" evidence="2">
    <location>
        <begin position="370"/>
        <end position="393"/>
    </location>
</feature>
<name>A0AAF0Y9I1_9TREE</name>
<dbReference type="RefSeq" id="XP_062626253.1">
    <property type="nucleotide sequence ID" value="XM_062770269.1"/>
</dbReference>
<dbReference type="EMBL" id="CP086716">
    <property type="protein sequence ID" value="WOO80221.1"/>
    <property type="molecule type" value="Genomic_DNA"/>
</dbReference>
<feature type="chain" id="PRO_5042226151" evidence="3">
    <location>
        <begin position="21"/>
        <end position="498"/>
    </location>
</feature>
<accession>A0AAF0Y9I1</accession>
<dbReference type="Proteomes" id="UP000827549">
    <property type="component" value="Chromosome 3"/>
</dbReference>
<dbReference type="AlphaFoldDB" id="A0AAF0Y9I1"/>
<dbReference type="GeneID" id="87806974"/>
<keyword evidence="2" id="KW-1133">Transmembrane helix</keyword>
<sequence>MSRLYVLCVALLSVAQTGVARPYRPNVLFDLDLGDTSTMFTYFPDNWRPNPEPGNSWWATTFQDAPATYVPGMVGPGAAAHYVEVPDSGPRIVVEASTLSFVGRGVTVHGRQNATWAPDSAGISGADPALDAPIGWYINHEREAVTRYADDTLFRTDNMSFAYNSIMFEPRRGLLALTTATVMTGMIAEAATLDQVPLRVEPFVSNGNINPLFEKTGEWKVEDHIGGVGGQDRIAYDHAVSSGTDAVLKAKLPPSTTFLILNGTTGPDYDKLYVDIQPPPPLTPKSYTYITTRDKWVSKSILYFTPLDPTFNYTLTLAPAINSSVSLHSLTLYSGVGIGNDTTKAFGGLGTTDHQGAKITPPKKHVNKGAIIGGVVGGVLGVLLLAILGFWAIRTHRRKHTSPLRFERAEDMQATPFIAAPATQSHGTTTAFASASQEKAALRHPYDTVRQNNGYLDVAGSSSGPSSSGGPSRDFDTASSSSGSRNARPSLPPGASQR</sequence>
<gene>
    <name evidence="4" type="ORF">LOC62_03G003733</name>
</gene>
<evidence type="ECO:0000313" key="4">
    <source>
        <dbReference type="EMBL" id="WOO80221.1"/>
    </source>
</evidence>
<keyword evidence="2" id="KW-0472">Membrane</keyword>
<keyword evidence="5" id="KW-1185">Reference proteome</keyword>
<protein>
    <submittedName>
        <fullName evidence="4">Uncharacterized protein</fullName>
    </submittedName>
</protein>
<evidence type="ECO:0000256" key="1">
    <source>
        <dbReference type="SAM" id="MobiDB-lite"/>
    </source>
</evidence>
<evidence type="ECO:0000313" key="5">
    <source>
        <dbReference type="Proteomes" id="UP000827549"/>
    </source>
</evidence>
<reference evidence="4" key="1">
    <citation type="submission" date="2023-10" db="EMBL/GenBank/DDBJ databases">
        <authorList>
            <person name="Noh H."/>
        </authorList>
    </citation>
    <scope>NUCLEOTIDE SEQUENCE</scope>
    <source>
        <strain evidence="4">DUCC4014</strain>
    </source>
</reference>
<keyword evidence="2" id="KW-0812">Transmembrane</keyword>
<feature type="region of interest" description="Disordered" evidence="1">
    <location>
        <begin position="452"/>
        <end position="498"/>
    </location>
</feature>
<organism evidence="4 5">
    <name type="scientific">Vanrija pseudolonga</name>
    <dbReference type="NCBI Taxonomy" id="143232"/>
    <lineage>
        <taxon>Eukaryota</taxon>
        <taxon>Fungi</taxon>
        <taxon>Dikarya</taxon>
        <taxon>Basidiomycota</taxon>
        <taxon>Agaricomycotina</taxon>
        <taxon>Tremellomycetes</taxon>
        <taxon>Trichosporonales</taxon>
        <taxon>Trichosporonaceae</taxon>
        <taxon>Vanrija</taxon>
    </lineage>
</organism>
<proteinExistence type="predicted"/>
<evidence type="ECO:0000256" key="2">
    <source>
        <dbReference type="SAM" id="Phobius"/>
    </source>
</evidence>
<feature type="signal peptide" evidence="3">
    <location>
        <begin position="1"/>
        <end position="20"/>
    </location>
</feature>
<feature type="compositionally biased region" description="Low complexity" evidence="1">
    <location>
        <begin position="460"/>
        <end position="472"/>
    </location>
</feature>
<keyword evidence="3" id="KW-0732">Signal</keyword>
<evidence type="ECO:0000256" key="3">
    <source>
        <dbReference type="SAM" id="SignalP"/>
    </source>
</evidence>